<dbReference type="PANTHER" id="PTHR32004:SF1">
    <property type="entry name" value="TRNA LIGASE"/>
    <property type="match status" value="1"/>
</dbReference>
<dbReference type="Proteomes" id="UP001430356">
    <property type="component" value="Unassembled WGS sequence"/>
</dbReference>
<reference evidence="2 3" key="1">
    <citation type="journal article" date="2021" name="MBio">
        <title>A New Model Trypanosomatid, Novymonas esmeraldas: Genomic Perception of Its 'Candidatus Pandoraea novymonadis' Endosymbiont.</title>
        <authorList>
            <person name="Zakharova A."/>
            <person name="Saura A."/>
            <person name="Butenko A."/>
            <person name="Podesvova L."/>
            <person name="Warmusova S."/>
            <person name="Kostygov A.Y."/>
            <person name="Nenarokova A."/>
            <person name="Lukes J."/>
            <person name="Opperdoes F.R."/>
            <person name="Yurchenko V."/>
        </authorList>
    </citation>
    <scope>NUCLEOTIDE SEQUENCE [LARGE SCALE GENOMIC DNA]</scope>
    <source>
        <strain evidence="2 3">E262AT.01</strain>
    </source>
</reference>
<protein>
    <submittedName>
        <fullName evidence="2">RNA ligase/6-phosphofructo-2-kinase/NACHT domain/AAA domain containing protein</fullName>
    </submittedName>
</protein>
<proteinExistence type="predicted"/>
<organism evidence="2 3">
    <name type="scientific">Novymonas esmeraldas</name>
    <dbReference type="NCBI Taxonomy" id="1808958"/>
    <lineage>
        <taxon>Eukaryota</taxon>
        <taxon>Discoba</taxon>
        <taxon>Euglenozoa</taxon>
        <taxon>Kinetoplastea</taxon>
        <taxon>Metakinetoplastina</taxon>
        <taxon>Trypanosomatida</taxon>
        <taxon>Trypanosomatidae</taxon>
        <taxon>Novymonas</taxon>
    </lineage>
</organism>
<evidence type="ECO:0000313" key="3">
    <source>
        <dbReference type="Proteomes" id="UP001430356"/>
    </source>
</evidence>
<dbReference type="EMBL" id="JAECZO010000028">
    <property type="protein sequence ID" value="KAK7202325.1"/>
    <property type="molecule type" value="Genomic_DNA"/>
</dbReference>
<sequence length="908" mass="97583">MDVLKRECWFHKEESAAAGATRIDVEVLDGYVARGRASLASVALSDGREVASVSVREASQGDVSGLACGARSLLVRHDDGGIVCRGVNKFFDVGEVDDAWVADPSLWAGAYDVWAVRKMAGFIVTLFSLDGTRVEVMSKHALAGPHVSAACELLRRMSDEHRTRLAADLFEWEACAACECIQRAQDFTHPVLEEALFDQQLVLIAVQRRALLREESLRFSELSAVAGRWGLRCAPGVALSDAAALQRTFAAAAAWEATYPEFGECQRLAEGFVLLVEAAGATEAVAHHWCRPLRLKLKTAKYVVLRAFRSLICGDSRPQHCLYHDALVAWLQPKTAAEIRQLVDESGVCALNSRFEAGLQAQQRVRHRDSQCTVGHALARLQRMTARHATPRGRCPLTVVVLCGLPGAGKTTLSASVARLLSAEAAATSSPFHFVVHLSRDAVSRAVAADLGITEESSKHKRRRVRALVHQTLSAQVREVARFSAETEQAGLLLFDACNATLDSRRVWRRCTTALLQRYAVVHVACSDAAVLAQRAACRGDHEVLRSAAEAQQALYAVGKMFQPPSAEEAPWCVDTAACTTDEAATALLNFLVSGSAPVSGAERCRVVTVAELREEKRQSDAQLLHDLLGVSEGTMTDLAGLGRSAARCRAAPLTVSLQLRLSCSVEWLRQTAAQLLSAMLDPPSRPETWLAAAGRALFHRVVAALGGSPALPCAPASGELVRGHAKWLRGWLLGGRGSSGPAEVEAALHERFEVEPVAPHVTLLHPRTAAAPAGGEEAVSAFLSQANMQVGQEMTVHATSLLLDRHGVCFGVALMDGRHHQGGGGDDGGGTRLHVTVGTAAHVPAAYTGGMFAAFDQLQSENELLAVEQRAAAGSVSNRSQRKYHNFLECRLSTPLPLRGVVEVCRT</sequence>
<gene>
    <name evidence="2" type="ORF">NESM_000304400</name>
</gene>
<dbReference type="InterPro" id="IPR019039">
    <property type="entry name" value="T4-Rnl1-like_N"/>
</dbReference>
<dbReference type="GO" id="GO:0005634">
    <property type="term" value="C:nucleus"/>
    <property type="evidence" value="ECO:0007669"/>
    <property type="project" value="TreeGrafter"/>
</dbReference>
<evidence type="ECO:0000313" key="2">
    <source>
        <dbReference type="EMBL" id="KAK7202325.1"/>
    </source>
</evidence>
<name>A0AAW0FE56_9TRYP</name>
<keyword evidence="2" id="KW-0436">Ligase</keyword>
<feature type="domain" description="T4 RNA ligase 1-like N-terminal" evidence="1">
    <location>
        <begin position="70"/>
        <end position="282"/>
    </location>
</feature>
<dbReference type="AlphaFoldDB" id="A0AAW0FE56"/>
<accession>A0AAW0FE56</accession>
<dbReference type="GO" id="GO:0006388">
    <property type="term" value="P:tRNA splicing, via endonucleolytic cleavage and ligation"/>
    <property type="evidence" value="ECO:0007669"/>
    <property type="project" value="TreeGrafter"/>
</dbReference>
<dbReference type="InterPro" id="IPR027417">
    <property type="entry name" value="P-loop_NTPase"/>
</dbReference>
<dbReference type="Pfam" id="PF09511">
    <property type="entry name" value="RNA_lig_T4_1"/>
    <property type="match status" value="1"/>
</dbReference>
<dbReference type="PANTHER" id="PTHR32004">
    <property type="entry name" value="TRNA LIGASE"/>
    <property type="match status" value="1"/>
</dbReference>
<dbReference type="SUPFAM" id="SSF52540">
    <property type="entry name" value="P-loop containing nucleoside triphosphate hydrolases"/>
    <property type="match status" value="1"/>
</dbReference>
<comment type="caution">
    <text evidence="2">The sequence shown here is derived from an EMBL/GenBank/DDBJ whole genome shotgun (WGS) entry which is preliminary data.</text>
</comment>
<dbReference type="Pfam" id="PF13238">
    <property type="entry name" value="AAA_18"/>
    <property type="match status" value="1"/>
</dbReference>
<evidence type="ECO:0000259" key="1">
    <source>
        <dbReference type="Pfam" id="PF09511"/>
    </source>
</evidence>
<dbReference type="GO" id="GO:0016874">
    <property type="term" value="F:ligase activity"/>
    <property type="evidence" value="ECO:0007669"/>
    <property type="project" value="UniProtKB-KW"/>
</dbReference>
<dbReference type="Gene3D" id="3.40.50.300">
    <property type="entry name" value="P-loop containing nucleotide triphosphate hydrolases"/>
    <property type="match status" value="1"/>
</dbReference>
<keyword evidence="3" id="KW-1185">Reference proteome</keyword>